<dbReference type="OrthoDB" id="568137at2759"/>
<comment type="caution">
    <text evidence="1">The sequence shown here is derived from an EMBL/GenBank/DDBJ whole genome shotgun (WGS) entry which is preliminary data.</text>
</comment>
<name>X6NK65_RETFI</name>
<proteinExistence type="predicted"/>
<reference evidence="1 2" key="1">
    <citation type="journal article" date="2013" name="Curr. Biol.">
        <title>The Genome of the Foraminiferan Reticulomyxa filosa.</title>
        <authorList>
            <person name="Glockner G."/>
            <person name="Hulsmann N."/>
            <person name="Schleicher M."/>
            <person name="Noegel A.A."/>
            <person name="Eichinger L."/>
            <person name="Gallinger C."/>
            <person name="Pawlowski J."/>
            <person name="Sierra R."/>
            <person name="Euteneuer U."/>
            <person name="Pillet L."/>
            <person name="Moustafa A."/>
            <person name="Platzer M."/>
            <person name="Groth M."/>
            <person name="Szafranski K."/>
            <person name="Schliwa M."/>
        </authorList>
    </citation>
    <scope>NUCLEOTIDE SEQUENCE [LARGE SCALE GENOMIC DNA]</scope>
</reference>
<protein>
    <submittedName>
        <fullName evidence="1">Uncharacterized protein</fullName>
    </submittedName>
</protein>
<evidence type="ECO:0000313" key="1">
    <source>
        <dbReference type="EMBL" id="ETO25752.1"/>
    </source>
</evidence>
<gene>
    <name evidence="1" type="ORF">RFI_11385</name>
</gene>
<accession>X6NK65</accession>
<dbReference type="EMBL" id="ASPP01008306">
    <property type="protein sequence ID" value="ETO25752.1"/>
    <property type="molecule type" value="Genomic_DNA"/>
</dbReference>
<sequence length="184" mass="21571">MESGEFVKQCKRNFGDNIYKLKIFAKNSVLHIKVEHEPTGEQWNNQFSSSCIVFCCVFGDISFLLTCISTFKKTDIEEMTNKAGNFKTFETFAEMLCSALDSTKKSVCIDMLTYHDLETLKTQKRYRNVFNGNQRGRSLISTTPQSTNNKRYLILTYISDFDRHFFCRYWNYFDLFLFLSSSNN</sequence>
<evidence type="ECO:0000313" key="2">
    <source>
        <dbReference type="Proteomes" id="UP000023152"/>
    </source>
</evidence>
<dbReference type="CDD" id="cd22284">
    <property type="entry name" value="HD_CCDC61_N"/>
    <property type="match status" value="1"/>
</dbReference>
<dbReference type="Proteomes" id="UP000023152">
    <property type="component" value="Unassembled WGS sequence"/>
</dbReference>
<dbReference type="AlphaFoldDB" id="X6NK65"/>
<keyword evidence="2" id="KW-1185">Reference proteome</keyword>
<dbReference type="InterPro" id="IPR049733">
    <property type="entry name" value="CCDC61_N"/>
</dbReference>
<organism evidence="1 2">
    <name type="scientific">Reticulomyxa filosa</name>
    <dbReference type="NCBI Taxonomy" id="46433"/>
    <lineage>
        <taxon>Eukaryota</taxon>
        <taxon>Sar</taxon>
        <taxon>Rhizaria</taxon>
        <taxon>Retaria</taxon>
        <taxon>Foraminifera</taxon>
        <taxon>Monothalamids</taxon>
        <taxon>Reticulomyxidae</taxon>
        <taxon>Reticulomyxa</taxon>
    </lineage>
</organism>